<proteinExistence type="predicted"/>
<name>A0A4P2Q8V7_SORCE</name>
<evidence type="ECO:0008006" key="3">
    <source>
        <dbReference type="Google" id="ProtNLM"/>
    </source>
</evidence>
<dbReference type="AlphaFoldDB" id="A0A4P2Q8V7"/>
<reference evidence="1 2" key="1">
    <citation type="submission" date="2015-09" db="EMBL/GenBank/DDBJ databases">
        <title>Sorangium comparison.</title>
        <authorList>
            <person name="Zaburannyi N."/>
            <person name="Bunk B."/>
            <person name="Overmann J."/>
            <person name="Mueller R."/>
        </authorList>
    </citation>
    <scope>NUCLEOTIDE SEQUENCE [LARGE SCALE GENOMIC DNA]</scope>
    <source>
        <strain evidence="1 2">So ceGT47</strain>
    </source>
</reference>
<evidence type="ECO:0000313" key="2">
    <source>
        <dbReference type="Proteomes" id="UP000295781"/>
    </source>
</evidence>
<sequence>MTRLVQLMHPGGEHRIPASGRKPWNRDKHARCFLKSRGSFSRDNAGRDRGVGDLVFWGEWEAPAHAQRLGCGGDGLPTWICVPKVCSCAAVQQPQNTDPFVFGDTFLYSCCKQVRRNGSATLLRKLQRGDVILFGSRLDGRFVLDTVFVVARSEIFETNRGVELLTGRVPAEFVETVLRPLARASRLEPRGAEADLRGCGPEEWAPEDEEYAACAAACAPVGTQYRLYWGATPDDPVDGMFSFAPAQLAEHAPAGFRRPAIDAHFINANLRGFKTCLEDEDENSSHQIVKAAWEKVVSQVIQQNHLLGFQFALPEWERDHA</sequence>
<organism evidence="1 2">
    <name type="scientific">Sorangium cellulosum</name>
    <name type="common">Polyangium cellulosum</name>
    <dbReference type="NCBI Taxonomy" id="56"/>
    <lineage>
        <taxon>Bacteria</taxon>
        <taxon>Pseudomonadati</taxon>
        <taxon>Myxococcota</taxon>
        <taxon>Polyangia</taxon>
        <taxon>Polyangiales</taxon>
        <taxon>Polyangiaceae</taxon>
        <taxon>Sorangium</taxon>
    </lineage>
</organism>
<gene>
    <name evidence="1" type="ORF">SOCEGT47_062400</name>
</gene>
<dbReference type="EMBL" id="CP012670">
    <property type="protein sequence ID" value="AUX25691.1"/>
    <property type="molecule type" value="Genomic_DNA"/>
</dbReference>
<evidence type="ECO:0000313" key="1">
    <source>
        <dbReference type="EMBL" id="AUX25691.1"/>
    </source>
</evidence>
<dbReference type="Proteomes" id="UP000295781">
    <property type="component" value="Chromosome"/>
</dbReference>
<protein>
    <recommendedName>
        <fullName evidence="3">Nucleotide modification associated domain-containing protein</fullName>
    </recommendedName>
</protein>
<accession>A0A4P2Q8V7</accession>